<dbReference type="EMBL" id="JBHUKU010000005">
    <property type="protein sequence ID" value="MFD2459221.1"/>
    <property type="molecule type" value="Genomic_DNA"/>
</dbReference>
<proteinExistence type="predicted"/>
<name>A0ABW5GDH0_9PSEU</name>
<evidence type="ECO:0000313" key="2">
    <source>
        <dbReference type="Proteomes" id="UP001597419"/>
    </source>
</evidence>
<evidence type="ECO:0008006" key="3">
    <source>
        <dbReference type="Google" id="ProtNLM"/>
    </source>
</evidence>
<reference evidence="2" key="1">
    <citation type="journal article" date="2019" name="Int. J. Syst. Evol. Microbiol.">
        <title>The Global Catalogue of Microorganisms (GCM) 10K type strain sequencing project: providing services to taxonomists for standard genome sequencing and annotation.</title>
        <authorList>
            <consortium name="The Broad Institute Genomics Platform"/>
            <consortium name="The Broad Institute Genome Sequencing Center for Infectious Disease"/>
            <person name="Wu L."/>
            <person name="Ma J."/>
        </authorList>
    </citation>
    <scope>NUCLEOTIDE SEQUENCE [LARGE SCALE GENOMIC DNA]</scope>
    <source>
        <strain evidence="2">CGMCC 4.7643</strain>
    </source>
</reference>
<evidence type="ECO:0000313" key="1">
    <source>
        <dbReference type="EMBL" id="MFD2459221.1"/>
    </source>
</evidence>
<protein>
    <recommendedName>
        <fullName evidence="3">Transposase</fullName>
    </recommendedName>
</protein>
<gene>
    <name evidence="1" type="ORF">ACFSYJ_11455</name>
</gene>
<keyword evidence="2" id="KW-1185">Reference proteome</keyword>
<dbReference type="Proteomes" id="UP001597419">
    <property type="component" value="Unassembled WGS sequence"/>
</dbReference>
<organism evidence="1 2">
    <name type="scientific">Amycolatopsis samaneae</name>
    <dbReference type="NCBI Taxonomy" id="664691"/>
    <lineage>
        <taxon>Bacteria</taxon>
        <taxon>Bacillati</taxon>
        <taxon>Actinomycetota</taxon>
        <taxon>Actinomycetes</taxon>
        <taxon>Pseudonocardiales</taxon>
        <taxon>Pseudonocardiaceae</taxon>
        <taxon>Amycolatopsis</taxon>
    </lineage>
</organism>
<accession>A0ABW5GDH0</accession>
<sequence length="90" mass="10560">MAKRAQRKQVSGNWVVVGRDEYRFQEGARTWTLSRAKKGKYPWELHGREKVDGTACQSGRTWCHQVGTPEVERAQRQAQLWIDLTVNYPW</sequence>
<dbReference type="RefSeq" id="WP_345405842.1">
    <property type="nucleotide sequence ID" value="NZ_BAABHG010000019.1"/>
</dbReference>
<comment type="caution">
    <text evidence="1">The sequence shown here is derived from an EMBL/GenBank/DDBJ whole genome shotgun (WGS) entry which is preliminary data.</text>
</comment>